<gene>
    <name evidence="6" type="ORF">HNP84_001850</name>
</gene>
<reference evidence="6 7" key="1">
    <citation type="submission" date="2020-08" db="EMBL/GenBank/DDBJ databases">
        <title>Genomic Encyclopedia of Type Strains, Phase IV (KMG-IV): sequencing the most valuable type-strain genomes for metagenomic binning, comparative biology and taxonomic classification.</title>
        <authorList>
            <person name="Goeker M."/>
        </authorList>
    </citation>
    <scope>NUCLEOTIDE SEQUENCE [LARGE SCALE GENOMIC DNA]</scope>
    <source>
        <strain evidence="6 7">DSM 45615</strain>
    </source>
</reference>
<dbReference type="GO" id="GO:0005886">
    <property type="term" value="C:plasma membrane"/>
    <property type="evidence" value="ECO:0007669"/>
    <property type="project" value="UniProtKB-SubCell"/>
</dbReference>
<evidence type="ECO:0000256" key="1">
    <source>
        <dbReference type="ARBA" id="ARBA00004651"/>
    </source>
</evidence>
<evidence type="ECO:0000313" key="6">
    <source>
        <dbReference type="EMBL" id="MBB5132137.1"/>
    </source>
</evidence>
<evidence type="ECO:0000256" key="3">
    <source>
        <dbReference type="ARBA" id="ARBA00022989"/>
    </source>
</evidence>
<evidence type="ECO:0000313" key="7">
    <source>
        <dbReference type="Proteomes" id="UP000578449"/>
    </source>
</evidence>
<keyword evidence="2" id="KW-0812">Transmembrane</keyword>
<keyword evidence="7" id="KW-1185">Reference proteome</keyword>
<keyword evidence="4" id="KW-0472">Membrane</keyword>
<dbReference type="GO" id="GO:0005524">
    <property type="term" value="F:ATP binding"/>
    <property type="evidence" value="ECO:0007669"/>
    <property type="project" value="InterPro"/>
</dbReference>
<dbReference type="AlphaFoldDB" id="A0A840P4I0"/>
<feature type="region of interest" description="Disordered" evidence="5">
    <location>
        <begin position="66"/>
        <end position="100"/>
    </location>
</feature>
<dbReference type="InterPro" id="IPR036640">
    <property type="entry name" value="ABC1_TM_sf"/>
</dbReference>
<comment type="subcellular location">
    <subcellularLocation>
        <location evidence="1">Cell membrane</location>
        <topology evidence="1">Multi-pass membrane protein</topology>
    </subcellularLocation>
</comment>
<dbReference type="RefSeq" id="WP_185048914.1">
    <property type="nucleotide sequence ID" value="NZ_BAABIX010000027.1"/>
</dbReference>
<feature type="compositionally biased region" description="Low complexity" evidence="5">
    <location>
        <begin position="66"/>
        <end position="80"/>
    </location>
</feature>
<organism evidence="6 7">
    <name type="scientific">Thermocatellispora tengchongensis</name>
    <dbReference type="NCBI Taxonomy" id="1073253"/>
    <lineage>
        <taxon>Bacteria</taxon>
        <taxon>Bacillati</taxon>
        <taxon>Actinomycetota</taxon>
        <taxon>Actinomycetes</taxon>
        <taxon>Streptosporangiales</taxon>
        <taxon>Streptosporangiaceae</taxon>
        <taxon>Thermocatellispora</taxon>
    </lineage>
</organism>
<accession>A0A840P4I0</accession>
<comment type="caution">
    <text evidence="6">The sequence shown here is derived from an EMBL/GenBank/DDBJ whole genome shotgun (WGS) entry which is preliminary data.</text>
</comment>
<evidence type="ECO:0000256" key="4">
    <source>
        <dbReference type="ARBA" id="ARBA00023136"/>
    </source>
</evidence>
<dbReference type="Proteomes" id="UP000578449">
    <property type="component" value="Unassembled WGS sequence"/>
</dbReference>
<dbReference type="EMBL" id="JACHGN010000003">
    <property type="protein sequence ID" value="MBB5132137.1"/>
    <property type="molecule type" value="Genomic_DNA"/>
</dbReference>
<protein>
    <submittedName>
        <fullName evidence="6">Uncharacterized protein</fullName>
    </submittedName>
</protein>
<proteinExistence type="predicted"/>
<name>A0A840P4I0_9ACTN</name>
<keyword evidence="3" id="KW-1133">Transmembrane helix</keyword>
<dbReference type="SUPFAM" id="SSF90123">
    <property type="entry name" value="ABC transporter transmembrane region"/>
    <property type="match status" value="1"/>
</dbReference>
<sequence>MTPPLGRFEAERVGRIGRLVVQGVRAVVGVPEHLLHPLVTAYVTPVTVVLVSLAFDWRLGAALPRSPGRCSRTPRSCCSTRPPPPWTRRTRPPSPRRCTP</sequence>
<evidence type="ECO:0000256" key="2">
    <source>
        <dbReference type="ARBA" id="ARBA00022692"/>
    </source>
</evidence>
<evidence type="ECO:0000256" key="5">
    <source>
        <dbReference type="SAM" id="MobiDB-lite"/>
    </source>
</evidence>